<feature type="binding site" evidence="1">
    <location>
        <position position="260"/>
    </location>
    <ligand>
        <name>Mg(2+)</name>
        <dbReference type="ChEBI" id="CHEBI:18420"/>
        <label>1</label>
    </ligand>
</feature>
<dbReference type="Proteomes" id="UP000214646">
    <property type="component" value="Unassembled WGS sequence"/>
</dbReference>
<dbReference type="EMBL" id="NIDE01000014">
    <property type="protein sequence ID" value="OWK38509.1"/>
    <property type="molecule type" value="Genomic_DNA"/>
</dbReference>
<reference evidence="3" key="1">
    <citation type="submission" date="2017-06" db="EMBL/GenBank/DDBJ databases">
        <title>Genome analysis of Fimbriiglobus ruber SP5, the first member of the order Planctomycetales with confirmed chitinolytic capability.</title>
        <authorList>
            <person name="Ravin N.V."/>
            <person name="Rakitin A.L."/>
            <person name="Ivanova A.A."/>
            <person name="Beletsky A.V."/>
            <person name="Kulichevskaya I.S."/>
            <person name="Mardanov A.V."/>
            <person name="Dedysh S.N."/>
        </authorList>
    </citation>
    <scope>NUCLEOTIDE SEQUENCE [LARGE SCALE GENOMIC DNA]</scope>
    <source>
        <strain evidence="3">SP5</strain>
    </source>
</reference>
<sequence length="315" mass="33939">MTTLDRYRGCLLGLAAGDALGTTLEFKSPGTFAPIDDIVGGGPFRLGPGQWTDDTSMALCLAESLIERNGFDPVHQLETYCKWYQHGHLSPNGRCFDIGNTVRAALNTFLQSRREYPGPTHPDCAGNGSIMRLAPVPLLWANQPEQAVFYAAQSSRTTHGARECIDACRYFAGLIVGALHGRTKDELLAPLFSPVPELWEKAPLAAKITEIALGSFKLSEPPEIRGTGYVVKSLEAALWAFHKSADFRHGALLAVNLGDDADTTGAVYGQIAGAYYGAAGIPAGWREKLALRELIEARADTLFERAGKLAPPPGQ</sequence>
<keyword evidence="1" id="KW-0460">Magnesium</keyword>
<dbReference type="SUPFAM" id="SSF101478">
    <property type="entry name" value="ADP-ribosylglycohydrolase"/>
    <property type="match status" value="1"/>
</dbReference>
<dbReference type="PANTHER" id="PTHR16222:SF12">
    <property type="entry name" value="ADP-RIBOSYLGLYCOHYDROLASE-RELATED"/>
    <property type="match status" value="1"/>
</dbReference>
<evidence type="ECO:0000313" key="3">
    <source>
        <dbReference type="Proteomes" id="UP000214646"/>
    </source>
</evidence>
<dbReference type="Gene3D" id="1.10.4080.10">
    <property type="entry name" value="ADP-ribosylation/Crystallin J1"/>
    <property type="match status" value="1"/>
</dbReference>
<dbReference type="Pfam" id="PF03747">
    <property type="entry name" value="ADP_ribosyl_GH"/>
    <property type="match status" value="1"/>
</dbReference>
<dbReference type="RefSeq" id="WP_088258290.1">
    <property type="nucleotide sequence ID" value="NZ_NIDE01000014.1"/>
</dbReference>
<name>A0A225DMQ1_9BACT</name>
<keyword evidence="3" id="KW-1185">Reference proteome</keyword>
<evidence type="ECO:0000256" key="1">
    <source>
        <dbReference type="PIRSR" id="PIRSR605502-1"/>
    </source>
</evidence>
<comment type="caution">
    <text evidence="2">The sequence shown here is derived from an EMBL/GenBank/DDBJ whole genome shotgun (WGS) entry which is preliminary data.</text>
</comment>
<keyword evidence="1" id="KW-0479">Metal-binding</keyword>
<protein>
    <submittedName>
        <fullName evidence="2">ADP-ribosylglycohydrolase family protein</fullName>
    </submittedName>
</protein>
<dbReference type="InterPro" id="IPR036705">
    <property type="entry name" value="Ribosyl_crysJ1_sf"/>
</dbReference>
<dbReference type="OrthoDB" id="9798107at2"/>
<dbReference type="AlphaFoldDB" id="A0A225DMQ1"/>
<feature type="binding site" evidence="1">
    <location>
        <position position="54"/>
    </location>
    <ligand>
        <name>Mg(2+)</name>
        <dbReference type="ChEBI" id="CHEBI:18420"/>
        <label>1</label>
    </ligand>
</feature>
<feature type="binding site" evidence="1">
    <location>
        <position position="263"/>
    </location>
    <ligand>
        <name>Mg(2+)</name>
        <dbReference type="ChEBI" id="CHEBI:18420"/>
        <label>1</label>
    </ligand>
</feature>
<feature type="binding site" evidence="1">
    <location>
        <position position="53"/>
    </location>
    <ligand>
        <name>Mg(2+)</name>
        <dbReference type="ChEBI" id="CHEBI:18420"/>
        <label>1</label>
    </ligand>
</feature>
<dbReference type="GO" id="GO:0016787">
    <property type="term" value="F:hydrolase activity"/>
    <property type="evidence" value="ECO:0007669"/>
    <property type="project" value="UniProtKB-KW"/>
</dbReference>
<dbReference type="InterPro" id="IPR005502">
    <property type="entry name" value="Ribosyl_crysJ1"/>
</dbReference>
<dbReference type="GO" id="GO:0046872">
    <property type="term" value="F:metal ion binding"/>
    <property type="evidence" value="ECO:0007669"/>
    <property type="project" value="UniProtKB-KW"/>
</dbReference>
<dbReference type="InterPro" id="IPR050792">
    <property type="entry name" value="ADP-ribosylglycohydrolase"/>
</dbReference>
<comment type="cofactor">
    <cofactor evidence="1">
        <name>Mg(2+)</name>
        <dbReference type="ChEBI" id="CHEBI:18420"/>
    </cofactor>
    <text evidence="1">Binds 2 magnesium ions per subunit.</text>
</comment>
<feature type="binding site" evidence="1">
    <location>
        <position position="262"/>
    </location>
    <ligand>
        <name>Mg(2+)</name>
        <dbReference type="ChEBI" id="CHEBI:18420"/>
        <label>1</label>
    </ligand>
</feature>
<dbReference type="PANTHER" id="PTHR16222">
    <property type="entry name" value="ADP-RIBOSYLGLYCOHYDROLASE"/>
    <property type="match status" value="1"/>
</dbReference>
<organism evidence="2 3">
    <name type="scientific">Fimbriiglobus ruber</name>
    <dbReference type="NCBI Taxonomy" id="1908690"/>
    <lineage>
        <taxon>Bacteria</taxon>
        <taxon>Pseudomonadati</taxon>
        <taxon>Planctomycetota</taxon>
        <taxon>Planctomycetia</taxon>
        <taxon>Gemmatales</taxon>
        <taxon>Gemmataceae</taxon>
        <taxon>Fimbriiglobus</taxon>
    </lineage>
</organism>
<evidence type="ECO:0000313" key="2">
    <source>
        <dbReference type="EMBL" id="OWK38509.1"/>
    </source>
</evidence>
<proteinExistence type="predicted"/>
<keyword evidence="2" id="KW-0378">Hydrolase</keyword>
<feature type="binding site" evidence="1">
    <location>
        <position position="52"/>
    </location>
    <ligand>
        <name>Mg(2+)</name>
        <dbReference type="ChEBI" id="CHEBI:18420"/>
        <label>1</label>
    </ligand>
</feature>
<accession>A0A225DMQ1</accession>
<gene>
    <name evidence="2" type="ORF">FRUB_07629</name>
</gene>